<gene>
    <name evidence="1" type="ORF">FE257_002299</name>
</gene>
<name>A0AAD4GND8_ASPNN</name>
<evidence type="ECO:0000313" key="1">
    <source>
        <dbReference type="EMBL" id="KAF9884069.1"/>
    </source>
</evidence>
<comment type="caution">
    <text evidence="1">The sequence shown here is derived from an EMBL/GenBank/DDBJ whole genome shotgun (WGS) entry which is preliminary data.</text>
</comment>
<dbReference type="Proteomes" id="UP001194746">
    <property type="component" value="Unassembled WGS sequence"/>
</dbReference>
<protein>
    <submittedName>
        <fullName evidence="1">Uncharacterized protein</fullName>
    </submittedName>
</protein>
<dbReference type="EMBL" id="VCAU01000135">
    <property type="protein sequence ID" value="KAF9884069.1"/>
    <property type="molecule type" value="Genomic_DNA"/>
</dbReference>
<proteinExistence type="predicted"/>
<reference evidence="1" key="2">
    <citation type="submission" date="2020-02" db="EMBL/GenBank/DDBJ databases">
        <authorList>
            <person name="Gilchrist C.L.M."/>
            <person name="Chooi Y.-H."/>
        </authorList>
    </citation>
    <scope>NUCLEOTIDE SEQUENCE</scope>
    <source>
        <strain evidence="1">MST-FP2251</strain>
    </source>
</reference>
<dbReference type="AlphaFoldDB" id="A0AAD4GND8"/>
<evidence type="ECO:0000313" key="2">
    <source>
        <dbReference type="Proteomes" id="UP001194746"/>
    </source>
</evidence>
<reference evidence="1" key="1">
    <citation type="journal article" date="2019" name="Beilstein J. Org. Chem.">
        <title>Nanangenines: drimane sesquiterpenoids as the dominant metabolite cohort of a novel Australian fungus, Aspergillus nanangensis.</title>
        <authorList>
            <person name="Lacey H.J."/>
            <person name="Gilchrist C.L.M."/>
            <person name="Crombie A."/>
            <person name="Kalaitzis J.A."/>
            <person name="Vuong D."/>
            <person name="Rutledge P.J."/>
            <person name="Turner P."/>
            <person name="Pitt J.I."/>
            <person name="Lacey E."/>
            <person name="Chooi Y.H."/>
            <person name="Piggott A.M."/>
        </authorList>
    </citation>
    <scope>NUCLEOTIDE SEQUENCE</scope>
    <source>
        <strain evidence="1">MST-FP2251</strain>
    </source>
</reference>
<sequence>MRSNLSNSFSPNHDDGMYQVEPWQWGESPQYAPTPGNFGYVPSSPSQLSLINSNPTNPVDYAVPQLSASQTDKLPLLQFGDWVEGRAYDEDPPTCIHYWIEWKVKLNNRTVVEDTEQNLVLAPGFYWRLFLQPKLREKLCRKYPHKNILSDDTSVVASVPRLEKLTRQFPKTDIDWPDIEKHLFDWGHHFLAGKRMKLVISFNYIEDSLGSAAGRRTTDKRGTSSATQDMIQNLDREVNEEEELTGEPAAWRHVYQVMRCPGSCELGPHCWQDPYGKKHYKLYRDELLSLVGYVKSGKRLESHEDVPGMIREQIYRAERRRLEGQKGHTRLTSESTYPPITITNVLPAQTPQHAMSSSQPASEDTPTYSAKAMRLNIKGLRDANVQAYCDWHQSQVGNESWKVEFQKACDVALDDGLDLDQIDELRDPGYFKDRGVKWGIARRFVRDIRHWADNHNCDVDE</sequence>
<keyword evidence="2" id="KW-1185">Reference proteome</keyword>
<accession>A0AAD4GND8</accession>
<organism evidence="1 2">
    <name type="scientific">Aspergillus nanangensis</name>
    <dbReference type="NCBI Taxonomy" id="2582783"/>
    <lineage>
        <taxon>Eukaryota</taxon>
        <taxon>Fungi</taxon>
        <taxon>Dikarya</taxon>
        <taxon>Ascomycota</taxon>
        <taxon>Pezizomycotina</taxon>
        <taxon>Eurotiomycetes</taxon>
        <taxon>Eurotiomycetidae</taxon>
        <taxon>Eurotiales</taxon>
        <taxon>Aspergillaceae</taxon>
        <taxon>Aspergillus</taxon>
        <taxon>Aspergillus subgen. Circumdati</taxon>
    </lineage>
</organism>